<keyword evidence="5" id="KW-1185">Reference proteome</keyword>
<feature type="region of interest" description="Disordered" evidence="1">
    <location>
        <begin position="159"/>
        <end position="235"/>
    </location>
</feature>
<dbReference type="PANTHER" id="PTHR40633">
    <property type="entry name" value="MATRIX PROTEIN, PUTATIVE (AFU_ORTHOLOGUE AFUA_8G05410)-RELATED"/>
    <property type="match status" value="1"/>
</dbReference>
<accession>A0A9N9B960</accession>
<evidence type="ECO:0000313" key="4">
    <source>
        <dbReference type="EMBL" id="CAG8557960.1"/>
    </source>
</evidence>
<evidence type="ECO:0000256" key="1">
    <source>
        <dbReference type="SAM" id="MobiDB-lite"/>
    </source>
</evidence>
<feature type="chain" id="PRO_5040502361" evidence="3">
    <location>
        <begin position="24"/>
        <end position="321"/>
    </location>
</feature>
<sequence length="321" mass="34753">MKPITYSLAFLAVTALSAFSVNAGILPTHPDGATIVHPGDETYIESYMKHLPSHNSPKRHDNQLTNSCLLFYPKKLTILWKENGEAPPLENLGNVAVKFMTGGDLNQIELKVIDTVDAKVGQLKYVIPVVAPAGKIYFIRFDAGQNQYYTTRFIVTDVNGQYPPPPNPPPPVGQNQGGNGTIVSDAPGAGGANNTNTTSPNPTPTNPNSDTNKPTNSNSTDSSNTPSTNKPSMSTRTLVSKGLSFGAVVGGMAYHLFGIKMRGRKKVRQKQRSIIGTCSTRVRVTTHARFNLGTCAKREISRDIEQTIKKMRASSLKKELA</sequence>
<feature type="transmembrane region" description="Helical" evidence="2">
    <location>
        <begin position="238"/>
        <end position="259"/>
    </location>
</feature>
<dbReference type="PANTHER" id="PTHR40633:SF1">
    <property type="entry name" value="GPI ANCHORED SERINE-THREONINE RICH PROTEIN (AFU_ORTHOLOGUE AFUA_1G03630)"/>
    <property type="match status" value="1"/>
</dbReference>
<keyword evidence="2" id="KW-0812">Transmembrane</keyword>
<organism evidence="4 5">
    <name type="scientific">Paraglomus occultum</name>
    <dbReference type="NCBI Taxonomy" id="144539"/>
    <lineage>
        <taxon>Eukaryota</taxon>
        <taxon>Fungi</taxon>
        <taxon>Fungi incertae sedis</taxon>
        <taxon>Mucoromycota</taxon>
        <taxon>Glomeromycotina</taxon>
        <taxon>Glomeromycetes</taxon>
        <taxon>Paraglomerales</taxon>
        <taxon>Paraglomeraceae</taxon>
        <taxon>Paraglomus</taxon>
    </lineage>
</organism>
<reference evidence="4" key="1">
    <citation type="submission" date="2021-06" db="EMBL/GenBank/DDBJ databases">
        <authorList>
            <person name="Kallberg Y."/>
            <person name="Tangrot J."/>
            <person name="Rosling A."/>
        </authorList>
    </citation>
    <scope>NUCLEOTIDE SEQUENCE</scope>
    <source>
        <strain evidence="4">IA702</strain>
    </source>
</reference>
<keyword evidence="2" id="KW-1133">Transmembrane helix</keyword>
<dbReference type="Proteomes" id="UP000789572">
    <property type="component" value="Unassembled WGS sequence"/>
</dbReference>
<dbReference type="InterPro" id="IPR052982">
    <property type="entry name" value="SRP1/TIP1-like"/>
</dbReference>
<proteinExistence type="predicted"/>
<protein>
    <submittedName>
        <fullName evidence="4">4452_t:CDS:1</fullName>
    </submittedName>
</protein>
<evidence type="ECO:0000313" key="5">
    <source>
        <dbReference type="Proteomes" id="UP000789572"/>
    </source>
</evidence>
<feature type="compositionally biased region" description="Low complexity" evidence="1">
    <location>
        <begin position="193"/>
        <end position="235"/>
    </location>
</feature>
<evidence type="ECO:0000256" key="3">
    <source>
        <dbReference type="SAM" id="SignalP"/>
    </source>
</evidence>
<name>A0A9N9B960_9GLOM</name>
<feature type="signal peptide" evidence="3">
    <location>
        <begin position="1"/>
        <end position="23"/>
    </location>
</feature>
<gene>
    <name evidence="4" type="ORF">POCULU_LOCUS5363</name>
</gene>
<keyword evidence="2" id="KW-0472">Membrane</keyword>
<comment type="caution">
    <text evidence="4">The sequence shown here is derived from an EMBL/GenBank/DDBJ whole genome shotgun (WGS) entry which is preliminary data.</text>
</comment>
<dbReference type="EMBL" id="CAJVPJ010000810">
    <property type="protein sequence ID" value="CAG8557960.1"/>
    <property type="molecule type" value="Genomic_DNA"/>
</dbReference>
<dbReference type="OrthoDB" id="2432613at2759"/>
<evidence type="ECO:0000256" key="2">
    <source>
        <dbReference type="SAM" id="Phobius"/>
    </source>
</evidence>
<feature type="compositionally biased region" description="Pro residues" evidence="1">
    <location>
        <begin position="162"/>
        <end position="172"/>
    </location>
</feature>
<keyword evidence="3" id="KW-0732">Signal</keyword>
<dbReference type="AlphaFoldDB" id="A0A9N9B960"/>